<reference evidence="3" key="1">
    <citation type="submission" date="2022-11" db="UniProtKB">
        <authorList>
            <consortium name="WormBaseParasite"/>
        </authorList>
    </citation>
    <scope>IDENTIFICATION</scope>
</reference>
<dbReference type="WBParaSite" id="jg22871">
    <property type="protein sequence ID" value="jg22871"/>
    <property type="gene ID" value="jg22871"/>
</dbReference>
<dbReference type="Proteomes" id="UP000887574">
    <property type="component" value="Unplaced"/>
</dbReference>
<dbReference type="Pfam" id="PF07744">
    <property type="entry name" value="SPOC"/>
    <property type="match status" value="1"/>
</dbReference>
<evidence type="ECO:0000313" key="2">
    <source>
        <dbReference type="Proteomes" id="UP000887574"/>
    </source>
</evidence>
<sequence>MKTSCVAWNGTVPLVQVKILPAEIKVIGMIDSKLASQNVLCMRLDRRKSQLVVFLIDVPSDRKSLEEYTRFYQLMKHRRYGILNFVDHPQVLDAYVFPFEEQEMISEHIKSLEGPGLSSEMKTQEIILLLAFLEEESCCSAQVNKGHI</sequence>
<evidence type="ECO:0000313" key="3">
    <source>
        <dbReference type="WBParaSite" id="jg22871"/>
    </source>
</evidence>
<organism evidence="2 3">
    <name type="scientific">Ditylenchus dipsaci</name>
    <dbReference type="NCBI Taxonomy" id="166011"/>
    <lineage>
        <taxon>Eukaryota</taxon>
        <taxon>Metazoa</taxon>
        <taxon>Ecdysozoa</taxon>
        <taxon>Nematoda</taxon>
        <taxon>Chromadorea</taxon>
        <taxon>Rhabditida</taxon>
        <taxon>Tylenchina</taxon>
        <taxon>Tylenchomorpha</taxon>
        <taxon>Sphaerularioidea</taxon>
        <taxon>Anguinidae</taxon>
        <taxon>Anguininae</taxon>
        <taxon>Ditylenchus</taxon>
    </lineage>
</organism>
<accession>A0A915DRG1</accession>
<proteinExistence type="predicted"/>
<evidence type="ECO:0000259" key="1">
    <source>
        <dbReference type="Pfam" id="PF07744"/>
    </source>
</evidence>
<feature type="domain" description="Spen paralogue and orthologue SPOC C-terminal" evidence="1">
    <location>
        <begin position="17"/>
        <end position="129"/>
    </location>
</feature>
<keyword evidence="2" id="KW-1185">Reference proteome</keyword>
<dbReference type="AlphaFoldDB" id="A0A915DRG1"/>
<protein>
    <recommendedName>
        <fullName evidence="1">Spen paralogue and orthologue SPOC C-terminal domain-containing protein</fullName>
    </recommendedName>
</protein>
<name>A0A915DRG1_9BILA</name>
<dbReference type="InterPro" id="IPR012921">
    <property type="entry name" value="SPOC_C"/>
</dbReference>